<organism evidence="1 2">
    <name type="scientific">Gigaspora margarita</name>
    <dbReference type="NCBI Taxonomy" id="4874"/>
    <lineage>
        <taxon>Eukaryota</taxon>
        <taxon>Fungi</taxon>
        <taxon>Fungi incertae sedis</taxon>
        <taxon>Mucoromycota</taxon>
        <taxon>Glomeromycotina</taxon>
        <taxon>Glomeromycetes</taxon>
        <taxon>Diversisporales</taxon>
        <taxon>Gigasporaceae</taxon>
        <taxon>Gigaspora</taxon>
    </lineage>
</organism>
<keyword evidence="2" id="KW-1185">Reference proteome</keyword>
<evidence type="ECO:0000313" key="1">
    <source>
        <dbReference type="EMBL" id="CAG8854574.1"/>
    </source>
</evidence>
<protein>
    <submittedName>
        <fullName evidence="1">46482_t:CDS:1</fullName>
    </submittedName>
</protein>
<feature type="non-terminal residue" evidence="1">
    <location>
        <position position="70"/>
    </location>
</feature>
<dbReference type="Proteomes" id="UP000789901">
    <property type="component" value="Unassembled WGS sequence"/>
</dbReference>
<evidence type="ECO:0000313" key="2">
    <source>
        <dbReference type="Proteomes" id="UP000789901"/>
    </source>
</evidence>
<sequence length="70" mass="8436">LIVGSQLIDNNGEDKWEQFQIQTRKSLNNKMSYTGEYEIFDIIKDEFFNFYAEGKKLRANQKELLVYYMK</sequence>
<comment type="caution">
    <text evidence="1">The sequence shown here is derived from an EMBL/GenBank/DDBJ whole genome shotgun (WGS) entry which is preliminary data.</text>
</comment>
<dbReference type="EMBL" id="CAJVQB010139852">
    <property type="protein sequence ID" value="CAG8854574.1"/>
    <property type="molecule type" value="Genomic_DNA"/>
</dbReference>
<proteinExistence type="predicted"/>
<accession>A0ABN7XK99</accession>
<feature type="non-terminal residue" evidence="1">
    <location>
        <position position="1"/>
    </location>
</feature>
<gene>
    <name evidence="1" type="ORF">GMARGA_LOCUS43395</name>
</gene>
<name>A0ABN7XK99_GIGMA</name>
<reference evidence="1 2" key="1">
    <citation type="submission" date="2021-06" db="EMBL/GenBank/DDBJ databases">
        <authorList>
            <person name="Kallberg Y."/>
            <person name="Tangrot J."/>
            <person name="Rosling A."/>
        </authorList>
    </citation>
    <scope>NUCLEOTIDE SEQUENCE [LARGE SCALE GENOMIC DNA]</scope>
    <source>
        <strain evidence="1 2">120-4 pot B 10/14</strain>
    </source>
</reference>